<dbReference type="InterPro" id="IPR003494">
    <property type="entry name" value="SHS2_FtsA"/>
</dbReference>
<dbReference type="InterPro" id="IPR043129">
    <property type="entry name" value="ATPase_NBD"/>
</dbReference>
<dbReference type="SUPFAM" id="SSF53067">
    <property type="entry name" value="Actin-like ATPase domain"/>
    <property type="match status" value="2"/>
</dbReference>
<evidence type="ECO:0000313" key="2">
    <source>
        <dbReference type="EMBL" id="OGG11490.1"/>
    </source>
</evidence>
<dbReference type="Proteomes" id="UP000177268">
    <property type="component" value="Unassembled WGS sequence"/>
</dbReference>
<name>A0A1F5ZGB7_9BACT</name>
<dbReference type="EMBL" id="MFIZ01000026">
    <property type="protein sequence ID" value="OGG11490.1"/>
    <property type="molecule type" value="Genomic_DNA"/>
</dbReference>
<dbReference type="GO" id="GO:0051301">
    <property type="term" value="P:cell division"/>
    <property type="evidence" value="ECO:0007669"/>
    <property type="project" value="InterPro"/>
</dbReference>
<dbReference type="InterPro" id="IPR050696">
    <property type="entry name" value="FtsA/MreB"/>
</dbReference>
<organism evidence="2 3">
    <name type="scientific">Candidatus Gottesmanbacteria bacterium RBG_13_45_10</name>
    <dbReference type="NCBI Taxonomy" id="1798370"/>
    <lineage>
        <taxon>Bacteria</taxon>
        <taxon>Candidatus Gottesmaniibacteriota</taxon>
    </lineage>
</organism>
<reference evidence="2 3" key="1">
    <citation type="journal article" date="2016" name="Nat. Commun.">
        <title>Thousands of microbial genomes shed light on interconnected biogeochemical processes in an aquifer system.</title>
        <authorList>
            <person name="Anantharaman K."/>
            <person name="Brown C.T."/>
            <person name="Hug L.A."/>
            <person name="Sharon I."/>
            <person name="Castelle C.J."/>
            <person name="Probst A.J."/>
            <person name="Thomas B.C."/>
            <person name="Singh A."/>
            <person name="Wilkins M.J."/>
            <person name="Karaoz U."/>
            <person name="Brodie E.L."/>
            <person name="Williams K.H."/>
            <person name="Hubbard S.S."/>
            <person name="Banfield J.F."/>
        </authorList>
    </citation>
    <scope>NUCLEOTIDE SEQUENCE [LARGE SCALE GENOMIC DNA]</scope>
</reference>
<sequence>MTTTLGLDIGSHTTKLIELAHDNTQAVLLAAGSTPTPPKALNSSLPADTEAIAVAVKQLIKGTGAKSRNVNIALPESKVFTRVIEVPQLSSRELTSAIRWEAEQYIPLPLDQVNVDFTILRESQETGTNKMEVLLVAAPKALLDKYLTIMELSELTPIGAETEIIATSRAIARSIPNVKAVMVVSLGAQTTDIAILRSGILAFTRSVSAGGDALTRAIAQNLDFNNTQAEEYKKTYGMQKDKLEGKIITATKPIMDTIVNEIRRAIAFYDEKYKDVHVETSLLCGGTARLPGMIVYLAEALGFEVQLANPWIGITKDPRFNVLNTEGPNFSVAVGLALR</sequence>
<accession>A0A1F5ZGB7</accession>
<dbReference type="AlphaFoldDB" id="A0A1F5ZGB7"/>
<dbReference type="CDD" id="cd24049">
    <property type="entry name" value="ASKHA_NBD_PilM"/>
    <property type="match status" value="1"/>
</dbReference>
<dbReference type="Gene3D" id="3.30.420.40">
    <property type="match status" value="2"/>
</dbReference>
<dbReference type="SMART" id="SM00842">
    <property type="entry name" value="FtsA"/>
    <property type="match status" value="1"/>
</dbReference>
<dbReference type="NCBIfam" id="TIGR01175">
    <property type="entry name" value="pilM"/>
    <property type="match status" value="1"/>
</dbReference>
<dbReference type="PANTHER" id="PTHR32432:SF3">
    <property type="entry name" value="ETHANOLAMINE UTILIZATION PROTEIN EUTJ"/>
    <property type="match status" value="1"/>
</dbReference>
<dbReference type="PANTHER" id="PTHR32432">
    <property type="entry name" value="CELL DIVISION PROTEIN FTSA-RELATED"/>
    <property type="match status" value="1"/>
</dbReference>
<gene>
    <name evidence="2" type="ORF">A2Z00_03525</name>
</gene>
<dbReference type="Pfam" id="PF11104">
    <property type="entry name" value="PilM_2"/>
    <property type="match status" value="1"/>
</dbReference>
<comment type="caution">
    <text evidence="2">The sequence shown here is derived from an EMBL/GenBank/DDBJ whole genome shotgun (WGS) entry which is preliminary data.</text>
</comment>
<feature type="domain" description="SHS2" evidence="1">
    <location>
        <begin position="4"/>
        <end position="171"/>
    </location>
</feature>
<evidence type="ECO:0000259" key="1">
    <source>
        <dbReference type="SMART" id="SM00842"/>
    </source>
</evidence>
<dbReference type="STRING" id="1798370.A2Z00_03525"/>
<protein>
    <recommendedName>
        <fullName evidence="1">SHS2 domain-containing protein</fullName>
    </recommendedName>
</protein>
<dbReference type="Gene3D" id="3.30.1490.300">
    <property type="match status" value="1"/>
</dbReference>
<proteinExistence type="predicted"/>
<evidence type="ECO:0000313" key="3">
    <source>
        <dbReference type="Proteomes" id="UP000177268"/>
    </source>
</evidence>
<dbReference type="InterPro" id="IPR005883">
    <property type="entry name" value="PilM"/>
</dbReference>
<dbReference type="PIRSF" id="PIRSF019169">
    <property type="entry name" value="PilM"/>
    <property type="match status" value="1"/>
</dbReference>